<keyword evidence="3" id="KW-0539">Nucleus</keyword>
<protein>
    <recommendedName>
        <fullName evidence="5">Importin N-terminal domain-containing protein</fullName>
    </recommendedName>
</protein>
<dbReference type="GO" id="GO:0005829">
    <property type="term" value="C:cytosol"/>
    <property type="evidence" value="ECO:0007669"/>
    <property type="project" value="TreeGrafter"/>
</dbReference>
<dbReference type="PROSITE" id="PS50166">
    <property type="entry name" value="IMPORTIN_B_NT"/>
    <property type="match status" value="1"/>
</dbReference>
<evidence type="ECO:0000313" key="7">
    <source>
        <dbReference type="Proteomes" id="UP000775213"/>
    </source>
</evidence>
<feature type="domain" description="Importin N-terminal" evidence="5">
    <location>
        <begin position="243"/>
        <end position="311"/>
    </location>
</feature>
<dbReference type="SUPFAM" id="SSF48371">
    <property type="entry name" value="ARM repeat"/>
    <property type="match status" value="1"/>
</dbReference>
<organism evidence="6 7">
    <name type="scientific">Dendrobium chrysotoxum</name>
    <name type="common">Orchid</name>
    <dbReference type="NCBI Taxonomy" id="161865"/>
    <lineage>
        <taxon>Eukaryota</taxon>
        <taxon>Viridiplantae</taxon>
        <taxon>Streptophyta</taxon>
        <taxon>Embryophyta</taxon>
        <taxon>Tracheophyta</taxon>
        <taxon>Spermatophyta</taxon>
        <taxon>Magnoliopsida</taxon>
        <taxon>Liliopsida</taxon>
        <taxon>Asparagales</taxon>
        <taxon>Orchidaceae</taxon>
        <taxon>Epidendroideae</taxon>
        <taxon>Malaxideae</taxon>
        <taxon>Dendrobiinae</taxon>
        <taxon>Dendrobium</taxon>
    </lineage>
</organism>
<dbReference type="PANTHER" id="PTHR10997:SF29">
    <property type="entry name" value="ARM REPEAT SUPERFAMILY PROTEIN"/>
    <property type="match status" value="1"/>
</dbReference>
<name>A0AAV7HEQ5_DENCH</name>
<accession>A0AAV7HEQ5</accession>
<dbReference type="InterPro" id="IPR001494">
    <property type="entry name" value="Importin-beta_N"/>
</dbReference>
<comment type="caution">
    <text evidence="6">The sequence shown here is derived from an EMBL/GenBank/DDBJ whole genome shotgun (WGS) entry which is preliminary data.</text>
</comment>
<dbReference type="GO" id="GO:0005049">
    <property type="term" value="F:nuclear export signal receptor activity"/>
    <property type="evidence" value="ECO:0007669"/>
    <property type="project" value="TreeGrafter"/>
</dbReference>
<dbReference type="Proteomes" id="UP000775213">
    <property type="component" value="Unassembled WGS sequence"/>
</dbReference>
<dbReference type="GO" id="GO:0006611">
    <property type="term" value="P:protein export from nucleus"/>
    <property type="evidence" value="ECO:0007669"/>
    <property type="project" value="TreeGrafter"/>
</dbReference>
<evidence type="ECO:0000256" key="2">
    <source>
        <dbReference type="ARBA" id="ARBA00022448"/>
    </source>
</evidence>
<feature type="region of interest" description="Disordered" evidence="4">
    <location>
        <begin position="1187"/>
        <end position="1225"/>
    </location>
</feature>
<keyword evidence="7" id="KW-1185">Reference proteome</keyword>
<evidence type="ECO:0000313" key="6">
    <source>
        <dbReference type="EMBL" id="KAH0466073.1"/>
    </source>
</evidence>
<dbReference type="Gene3D" id="1.25.10.10">
    <property type="entry name" value="Leucine-rich Repeat Variant"/>
    <property type="match status" value="1"/>
</dbReference>
<dbReference type="GO" id="GO:0006606">
    <property type="term" value="P:protein import into nucleus"/>
    <property type="evidence" value="ECO:0007669"/>
    <property type="project" value="TreeGrafter"/>
</dbReference>
<dbReference type="PANTHER" id="PTHR10997">
    <property type="entry name" value="IMPORTIN-7, 8, 11"/>
    <property type="match status" value="1"/>
</dbReference>
<evidence type="ECO:0000256" key="3">
    <source>
        <dbReference type="ARBA" id="ARBA00023242"/>
    </source>
</evidence>
<dbReference type="InterPro" id="IPR011989">
    <property type="entry name" value="ARM-like"/>
</dbReference>
<reference evidence="6 7" key="1">
    <citation type="journal article" date="2021" name="Hortic Res">
        <title>Chromosome-scale assembly of the Dendrobium chrysotoxum genome enhances the understanding of orchid evolution.</title>
        <authorList>
            <person name="Zhang Y."/>
            <person name="Zhang G.Q."/>
            <person name="Zhang D."/>
            <person name="Liu X.D."/>
            <person name="Xu X.Y."/>
            <person name="Sun W.H."/>
            <person name="Yu X."/>
            <person name="Zhu X."/>
            <person name="Wang Z.W."/>
            <person name="Zhao X."/>
            <person name="Zhong W.Y."/>
            <person name="Chen H."/>
            <person name="Yin W.L."/>
            <person name="Huang T."/>
            <person name="Niu S.C."/>
            <person name="Liu Z.J."/>
        </authorList>
    </citation>
    <scope>NUCLEOTIDE SEQUENCE [LARGE SCALE GENOMIC DNA]</scope>
    <source>
        <strain evidence="6">Lindl</strain>
    </source>
</reference>
<evidence type="ECO:0000256" key="4">
    <source>
        <dbReference type="SAM" id="MobiDB-lite"/>
    </source>
</evidence>
<gene>
    <name evidence="6" type="ORF">IEQ34_006176</name>
</gene>
<keyword evidence="2" id="KW-0813">Transport</keyword>
<proteinExistence type="predicted"/>
<sequence>MFDENETVVKETLDNLKPVPSAINHASFVRNVGAVLETVDNLDVPLTPMLVVIGYNYIKTTEAVDIGTCVIKMGDDVVHAVEEPTPSNTIMPLAIAYDNRDGVNDNLDVNNFRVNLIATPNLSSNFADGDDVDSAIDDFDGNYVPCGLEHGECSLGDLAVPVDGPSNGIDGSFGRFLAGPSVGFIQKKTNKLTDAPTIVVEAKSYANAAISIFEGGLMESLIPEISRLLNNTISPDKNLVSASADRLDRLSSQSGFLLSLLAITTVGDSQGLKIAAAIYLKNFIRRHEVEIRACSRQYIEFRNQLAQTLLQVDSSILKILVDAFRVIITSDFVKENSWPDLIPELKSVIQSSKLISQSPCSQWSTINALIVLQTTIRPFQYFLNPKVPKEPVPLQLELIVEVILVPLQATFHFFVDKVALACPERLEMETEEVLLAICKCIYFSVRSYMPSALRCAMPAFCNDWFRILDSLSLGSAFSGDGHLLRLKIVKRILIIFSALVTRHRKHCDKLMPNIIKCTIKIVKQNANIIMLDAFPERIVSLAFDVISHVLETGPGWRLVSPHFSSLLDSAIFPAVALHQKDASEWEEDADEYLRKNLPSNLDDTSGLTEDLFTARKSAINLLGVIAMSKGPPVASTASKCKKRDRNKKKECHSSVGELLVVPFLSKFPIPCGAEESSSKILQDYYGVLMAYGGLQDFFKGRSSEYIYTLLQNRVLPIFSLCPCSPYLVSTANWLLGELACCLPQAMSANIYISLTKALTWSDDGGFNYYPVRASAAGAITELINNEYFPPDWTPLLQVLVNRMGIGDENESRLFFNLLSTVVEAGQDKVAVHIPVVVSNIASVILREIPPMPEPWPQVLERGLAALAHVAHIWESSLPDNIQHPENGEWRSGWASIARLFSNLLQKAWLMPVIKIVDDNKFAVSGALPSSSCIDDASTLLGFVMRFITKRDEVDSLKIIDLLAVWSTLIAEWDLWEEMEDQSIFNSIQEAVNLQRKCDLQILFTRRLPLGNSSPGSMLSIFEGICIFVSDAIKTYPAAVWRACLCIHALLHVPSSSSDADAIKHAMATTFSRTAFSRFRDIHEKPIGLWKPLLLVISSCYIFYPEDIEQVLDKEADKGFIIWASALAHISTSSFTPGLSTESELVLSVVTLTRVVERLLISLLDRGEVLRVSFMALLDAFTRMKELQVGNEETEDSDEEDSDDNDDDEDDSDEDSEDEQLEETEDEFLERYAKAAADLENEMVEKVDIEDDDQELELGVFNEINLESSVLRLIESHGQELMKGQTLPPSIVQGLMSSFPKHTHLFQIP</sequence>
<evidence type="ECO:0000259" key="5">
    <source>
        <dbReference type="PROSITE" id="PS50166"/>
    </source>
</evidence>
<feature type="compositionally biased region" description="Acidic residues" evidence="4">
    <location>
        <begin position="1191"/>
        <end position="1225"/>
    </location>
</feature>
<dbReference type="GO" id="GO:0031267">
    <property type="term" value="F:small GTPase binding"/>
    <property type="evidence" value="ECO:0007669"/>
    <property type="project" value="InterPro"/>
</dbReference>
<dbReference type="Pfam" id="PF03810">
    <property type="entry name" value="IBN_N"/>
    <property type="match status" value="1"/>
</dbReference>
<evidence type="ECO:0000256" key="1">
    <source>
        <dbReference type="ARBA" id="ARBA00004123"/>
    </source>
</evidence>
<dbReference type="EMBL" id="JAGFBR010000006">
    <property type="protein sequence ID" value="KAH0466073.1"/>
    <property type="molecule type" value="Genomic_DNA"/>
</dbReference>
<dbReference type="InterPro" id="IPR016024">
    <property type="entry name" value="ARM-type_fold"/>
</dbReference>
<dbReference type="GO" id="GO:0005635">
    <property type="term" value="C:nuclear envelope"/>
    <property type="evidence" value="ECO:0007669"/>
    <property type="project" value="TreeGrafter"/>
</dbReference>
<comment type="subcellular location">
    <subcellularLocation>
        <location evidence="1">Nucleus</location>
    </subcellularLocation>
</comment>